<name>A0A564YLZ3_HYMDI</name>
<gene>
    <name evidence="4" type="ORF">WMSIL1_LOCUS7580</name>
</gene>
<dbReference type="Pfam" id="PF12796">
    <property type="entry name" value="Ank_2"/>
    <property type="match status" value="2"/>
</dbReference>
<feature type="repeat" description="ANK" evidence="3">
    <location>
        <begin position="70"/>
        <end position="102"/>
    </location>
</feature>
<sequence>MGWSARSLFDAIAQNDVDSVRSQLGNNVNPSFFPDFPTTTPIIMAVRAKFYNIIILLLQYGADLTRVDVTGQNALHHAVRCKDMISIRLLLSHNCPTEVRDNSGFTPFILAISSNSLSMVHYFVQKGAAVYPEHGSVQTMPLVSAAYFGYLKILDYLLKVEEPNKLKKKIHINYALCMACCRGQIDSAKMLIESGALVTRYYLYDISPLTFAIIYNQEDIVSLLLSNGAPVNDQDYRGYTPLMFSVMFDNPSVVSKLLWHGANPDTAAKDGQTTAETIAINMRRETIWRMLYTWKQDVVPSVFGL</sequence>
<keyword evidence="2 3" id="KW-0040">ANK repeat</keyword>
<dbReference type="AlphaFoldDB" id="A0A564YLZ3"/>
<dbReference type="InterPro" id="IPR002110">
    <property type="entry name" value="Ankyrin_rpt"/>
</dbReference>
<dbReference type="PROSITE" id="PS50297">
    <property type="entry name" value="ANK_REP_REGION"/>
    <property type="match status" value="2"/>
</dbReference>
<reference evidence="4 5" key="1">
    <citation type="submission" date="2019-07" db="EMBL/GenBank/DDBJ databases">
        <authorList>
            <person name="Jastrzebski P J."/>
            <person name="Paukszto L."/>
            <person name="Jastrzebski P J."/>
        </authorList>
    </citation>
    <scope>NUCLEOTIDE SEQUENCE [LARGE SCALE GENOMIC DNA]</scope>
    <source>
        <strain evidence="4 5">WMS-il1</strain>
    </source>
</reference>
<organism evidence="4 5">
    <name type="scientific">Hymenolepis diminuta</name>
    <name type="common">Rat tapeworm</name>
    <dbReference type="NCBI Taxonomy" id="6216"/>
    <lineage>
        <taxon>Eukaryota</taxon>
        <taxon>Metazoa</taxon>
        <taxon>Spiralia</taxon>
        <taxon>Lophotrochozoa</taxon>
        <taxon>Platyhelminthes</taxon>
        <taxon>Cestoda</taxon>
        <taxon>Eucestoda</taxon>
        <taxon>Cyclophyllidea</taxon>
        <taxon>Hymenolepididae</taxon>
        <taxon>Hymenolepis</taxon>
    </lineage>
</organism>
<dbReference type="SUPFAM" id="SSF48403">
    <property type="entry name" value="Ankyrin repeat"/>
    <property type="match status" value="1"/>
</dbReference>
<keyword evidence="1" id="KW-0677">Repeat</keyword>
<dbReference type="PANTHER" id="PTHR24198:SF165">
    <property type="entry name" value="ANKYRIN REPEAT-CONTAINING PROTEIN-RELATED"/>
    <property type="match status" value="1"/>
</dbReference>
<feature type="repeat" description="ANK" evidence="3">
    <location>
        <begin position="237"/>
        <end position="269"/>
    </location>
</feature>
<evidence type="ECO:0000313" key="4">
    <source>
        <dbReference type="EMBL" id="VUZ48190.1"/>
    </source>
</evidence>
<dbReference type="Pfam" id="PF00023">
    <property type="entry name" value="Ank"/>
    <property type="match status" value="1"/>
</dbReference>
<protein>
    <submittedName>
        <fullName evidence="4">Uncharacterized protein</fullName>
    </submittedName>
</protein>
<proteinExistence type="predicted"/>
<dbReference type="InterPro" id="IPR036770">
    <property type="entry name" value="Ankyrin_rpt-contain_sf"/>
</dbReference>
<dbReference type="SMART" id="SM00248">
    <property type="entry name" value="ANK"/>
    <property type="match status" value="7"/>
</dbReference>
<accession>A0A564YLZ3</accession>
<dbReference type="Proteomes" id="UP000321570">
    <property type="component" value="Unassembled WGS sequence"/>
</dbReference>
<evidence type="ECO:0000256" key="2">
    <source>
        <dbReference type="ARBA" id="ARBA00023043"/>
    </source>
</evidence>
<dbReference type="PROSITE" id="PS50088">
    <property type="entry name" value="ANK_REPEAT"/>
    <property type="match status" value="3"/>
</dbReference>
<keyword evidence="5" id="KW-1185">Reference proteome</keyword>
<feature type="repeat" description="ANK" evidence="3">
    <location>
        <begin position="204"/>
        <end position="236"/>
    </location>
</feature>
<evidence type="ECO:0000313" key="5">
    <source>
        <dbReference type="Proteomes" id="UP000321570"/>
    </source>
</evidence>
<dbReference type="EMBL" id="CABIJS010000277">
    <property type="protein sequence ID" value="VUZ48190.1"/>
    <property type="molecule type" value="Genomic_DNA"/>
</dbReference>
<evidence type="ECO:0000256" key="1">
    <source>
        <dbReference type="ARBA" id="ARBA00022737"/>
    </source>
</evidence>
<dbReference type="PANTHER" id="PTHR24198">
    <property type="entry name" value="ANKYRIN REPEAT AND PROTEIN KINASE DOMAIN-CONTAINING PROTEIN"/>
    <property type="match status" value="1"/>
</dbReference>
<dbReference type="Gene3D" id="1.25.40.20">
    <property type="entry name" value="Ankyrin repeat-containing domain"/>
    <property type="match status" value="2"/>
</dbReference>
<evidence type="ECO:0000256" key="3">
    <source>
        <dbReference type="PROSITE-ProRule" id="PRU00023"/>
    </source>
</evidence>